<feature type="domain" description="DUF8004" evidence="2">
    <location>
        <begin position="224"/>
        <end position="314"/>
    </location>
</feature>
<evidence type="ECO:0000259" key="2">
    <source>
        <dbReference type="Pfam" id="PF26013"/>
    </source>
</evidence>
<evidence type="ECO:0000313" key="4">
    <source>
        <dbReference type="Proteomes" id="UP000235786"/>
    </source>
</evidence>
<dbReference type="Pfam" id="PF26013">
    <property type="entry name" value="DUF8004"/>
    <property type="match status" value="1"/>
</dbReference>
<name>A0A2J6R6G2_HYAVF</name>
<dbReference type="EMBL" id="KZ613954">
    <property type="protein sequence ID" value="PMD34093.1"/>
    <property type="molecule type" value="Genomic_DNA"/>
</dbReference>
<feature type="compositionally biased region" description="Basic and acidic residues" evidence="1">
    <location>
        <begin position="727"/>
        <end position="738"/>
    </location>
</feature>
<feature type="compositionally biased region" description="Low complexity" evidence="1">
    <location>
        <begin position="691"/>
        <end position="700"/>
    </location>
</feature>
<evidence type="ECO:0000313" key="3">
    <source>
        <dbReference type="EMBL" id="PMD34093.1"/>
    </source>
</evidence>
<dbReference type="AlphaFoldDB" id="A0A2J6R6G2"/>
<feature type="compositionally biased region" description="Polar residues" evidence="1">
    <location>
        <begin position="717"/>
        <end position="726"/>
    </location>
</feature>
<evidence type="ECO:0000256" key="1">
    <source>
        <dbReference type="SAM" id="MobiDB-lite"/>
    </source>
</evidence>
<gene>
    <name evidence="3" type="ORF">L207DRAFT_468252</name>
</gene>
<dbReference type="STRING" id="1149755.A0A2J6R6G2"/>
<proteinExistence type="predicted"/>
<dbReference type="PANTHER" id="PTHR39601:SF1">
    <property type="entry name" value="CHORIOGENIN HMINOR"/>
    <property type="match status" value="1"/>
</dbReference>
<dbReference type="OrthoDB" id="4114825at2759"/>
<organism evidence="3 4">
    <name type="scientific">Hyaloscypha variabilis (strain UAMH 11265 / GT02V1 / F)</name>
    <name type="common">Meliniomyces variabilis</name>
    <dbReference type="NCBI Taxonomy" id="1149755"/>
    <lineage>
        <taxon>Eukaryota</taxon>
        <taxon>Fungi</taxon>
        <taxon>Dikarya</taxon>
        <taxon>Ascomycota</taxon>
        <taxon>Pezizomycotina</taxon>
        <taxon>Leotiomycetes</taxon>
        <taxon>Helotiales</taxon>
        <taxon>Hyaloscyphaceae</taxon>
        <taxon>Hyaloscypha</taxon>
        <taxon>Hyaloscypha variabilis</taxon>
    </lineage>
</organism>
<protein>
    <recommendedName>
        <fullName evidence="2">DUF8004 domain-containing protein</fullName>
    </recommendedName>
</protein>
<dbReference type="PANTHER" id="PTHR39601">
    <property type="entry name" value="CHORIOGENIN HMINOR"/>
    <property type="match status" value="1"/>
</dbReference>
<keyword evidence="4" id="KW-1185">Reference proteome</keyword>
<accession>A0A2J6R6G2</accession>
<dbReference type="Proteomes" id="UP000235786">
    <property type="component" value="Unassembled WGS sequence"/>
</dbReference>
<dbReference type="InterPro" id="IPR058317">
    <property type="entry name" value="DUF8004"/>
</dbReference>
<reference evidence="3 4" key="1">
    <citation type="submission" date="2016-04" db="EMBL/GenBank/DDBJ databases">
        <title>A degradative enzymes factory behind the ericoid mycorrhizal symbiosis.</title>
        <authorList>
            <consortium name="DOE Joint Genome Institute"/>
            <person name="Martino E."/>
            <person name="Morin E."/>
            <person name="Grelet G."/>
            <person name="Kuo A."/>
            <person name="Kohler A."/>
            <person name="Daghino S."/>
            <person name="Barry K."/>
            <person name="Choi C."/>
            <person name="Cichocki N."/>
            <person name="Clum A."/>
            <person name="Copeland A."/>
            <person name="Hainaut M."/>
            <person name="Haridas S."/>
            <person name="Labutti K."/>
            <person name="Lindquist E."/>
            <person name="Lipzen A."/>
            <person name="Khouja H.-R."/>
            <person name="Murat C."/>
            <person name="Ohm R."/>
            <person name="Olson A."/>
            <person name="Spatafora J."/>
            <person name="Veneault-Fourrey C."/>
            <person name="Henrissat B."/>
            <person name="Grigoriev I."/>
            <person name="Martin F."/>
            <person name="Perotto S."/>
        </authorList>
    </citation>
    <scope>NUCLEOTIDE SEQUENCE [LARGE SCALE GENOMIC DNA]</scope>
    <source>
        <strain evidence="3 4">F</strain>
    </source>
</reference>
<feature type="region of interest" description="Disordered" evidence="1">
    <location>
        <begin position="678"/>
        <end position="738"/>
    </location>
</feature>
<sequence>MNISLNMALSMARSPTSPIQTPIACAERIDSAYSNNFPLYKGISDRPIGWKQRSSVRNSGLVLTGRDMSVRRWDGAARRSTEWDGLKKDPELWDPQGNCLVHLYGRGQSRRGPAFRVPMEGLVATHCKPLLDRFLFPTSERTPSSDDSFEESYFEQARTKVYELYIPPPADADRKEAFLYHMATRNFFAWIFGKPLIGNHLGAALVGLLNSMSQFRSAGEDNVEAIMDYMDEEGYADMRSQPDHALAILFFAEHFRFKDLWIDAFAHCTGMNEKLISSPGFEFMSRTSRALVTRSRFEMDMRLDNCGRKLGSFLSDDLSEAHLGLSPAARAHLDRFRTFLQSYYVAKLGYYPPTSCEARSAAFPKNIFGQMCQEFQKLYNYLVDSNFTSSDTLPISHQGGICVQQTVDSFNQRHKLPPLLHPLPLLPEVKEESATQRPSLNRRFSFMPKADKMKPDARLVAFSSLCKATNRTDQSLFDCTLVRAYRGFEKECSFSNSKVDNNDKLSQSDARKVRWILIYATLQTLLSATMPPEQVRDIQNVPYNICVLTAGCPPWKEQRPLQTLLRTQTDQTKLDFKALLKVDADANSEKETIEIKPDIDYRALTQKSQHKRDSSYNNLASISSAISRKSTVRKALSTLGNMPELVHPRPQRASYHEILVHGYGNGTNTVSITAAPLATDGEQDAPRKLSSESGSSSTEDLSSRWSNASGDAHDADSPSTSISGSRRGSDAESDVSKKSIKEFLDRPMSSLGLRKVPSSIYSASPYEESVLPPDPLLLKKTVEEQFMKVTTEVKVEWEEDKNGKANDELLAYLEA</sequence>